<dbReference type="InterPro" id="IPR038765">
    <property type="entry name" value="Papain-like_cys_pep_sf"/>
</dbReference>
<reference evidence="1 2" key="1">
    <citation type="submission" date="2016-10" db="EMBL/GenBank/DDBJ databases">
        <authorList>
            <person name="de Groot N.N."/>
        </authorList>
    </citation>
    <scope>NUCLEOTIDE SEQUENCE [LARGE SCALE GENOMIC DNA]</scope>
    <source>
        <strain evidence="1 2">CGMCC 1.5012</strain>
    </source>
</reference>
<dbReference type="Gene3D" id="3.10.620.30">
    <property type="match status" value="1"/>
</dbReference>
<keyword evidence="2" id="KW-1185">Reference proteome</keyword>
<gene>
    <name evidence="1" type="ORF">SAMN05192585_10812</name>
</gene>
<evidence type="ECO:0000313" key="1">
    <source>
        <dbReference type="EMBL" id="SDM93696.1"/>
    </source>
</evidence>
<sequence>MLYITLFILPEMHTVRIKGGQFVKLKQTLLFIIAAFIFTGCNQPQYIVEPKSSSKVELLKEYSQYSTDNYNVEFEYKFDERENMLDIIKANNLDKLVEGKSDVETSIALMNWLCERYKHGNPPGGLAKTRTPQALMEFADNNDQTTNCRGLSLILSQLIRAYNIKAFHITCMPYEEPFDDCHVVVSVFCASLNRWIMLDPTYNLYLKNKSNEIIGIKELRDILIKGEELIANDEAGYHNQKMNLSEYREYMAKNLIRLERGTVERYGSDEDDGLVILIPKKYSQNEAKNFEEQTQKCFMTSEHDFWKE</sequence>
<evidence type="ECO:0000313" key="2">
    <source>
        <dbReference type="Proteomes" id="UP000199182"/>
    </source>
</evidence>
<proteinExistence type="predicted"/>
<dbReference type="AlphaFoldDB" id="A0A1G9XB77"/>
<dbReference type="Proteomes" id="UP000199182">
    <property type="component" value="Unassembled WGS sequence"/>
</dbReference>
<dbReference type="SUPFAM" id="SSF54001">
    <property type="entry name" value="Cysteine proteinases"/>
    <property type="match status" value="1"/>
</dbReference>
<dbReference type="EMBL" id="FNID01000008">
    <property type="protein sequence ID" value="SDM93696.1"/>
    <property type="molecule type" value="Genomic_DNA"/>
</dbReference>
<accession>A0A1G9XB77</accession>
<evidence type="ECO:0008006" key="3">
    <source>
        <dbReference type="Google" id="ProtNLM"/>
    </source>
</evidence>
<protein>
    <recommendedName>
        <fullName evidence="3">Transglutaminase-like superfamily protein</fullName>
    </recommendedName>
</protein>
<dbReference type="STRING" id="258515.SAMN05192585_10812"/>
<organism evidence="1 2">
    <name type="scientific">Acetanaerobacterium elongatum</name>
    <dbReference type="NCBI Taxonomy" id="258515"/>
    <lineage>
        <taxon>Bacteria</taxon>
        <taxon>Bacillati</taxon>
        <taxon>Bacillota</taxon>
        <taxon>Clostridia</taxon>
        <taxon>Eubacteriales</taxon>
        <taxon>Oscillospiraceae</taxon>
        <taxon>Acetanaerobacterium</taxon>
    </lineage>
</organism>
<name>A0A1G9XB77_9FIRM</name>